<feature type="region of interest" description="Disordered" evidence="1">
    <location>
        <begin position="275"/>
        <end position="315"/>
    </location>
</feature>
<dbReference type="InterPro" id="IPR051100">
    <property type="entry name" value="DnaJ_subfamily_B/C"/>
</dbReference>
<feature type="region of interest" description="Disordered" evidence="1">
    <location>
        <begin position="670"/>
        <end position="722"/>
    </location>
</feature>
<feature type="compositionally biased region" description="Basic and acidic residues" evidence="1">
    <location>
        <begin position="233"/>
        <end position="245"/>
    </location>
</feature>
<feature type="region of interest" description="Disordered" evidence="1">
    <location>
        <begin position="330"/>
        <end position="380"/>
    </location>
</feature>
<dbReference type="PRINTS" id="PR00625">
    <property type="entry name" value="JDOMAIN"/>
</dbReference>
<dbReference type="SMART" id="SM00271">
    <property type="entry name" value="DnaJ"/>
    <property type="match status" value="1"/>
</dbReference>
<dbReference type="RefSeq" id="XP_001563128.1">
    <property type="nucleotide sequence ID" value="XM_001563078.1"/>
</dbReference>
<dbReference type="STRING" id="5660.A4H6Z1"/>
<dbReference type="GeneID" id="5413619"/>
<accession>A4H6Z1</accession>
<feature type="compositionally biased region" description="Basic and acidic residues" evidence="1">
    <location>
        <begin position="453"/>
        <end position="485"/>
    </location>
</feature>
<dbReference type="InterPro" id="IPR001623">
    <property type="entry name" value="DnaJ_domain"/>
</dbReference>
<dbReference type="VEuPathDB" id="TriTrypDB:LbrM.12.0780"/>
<dbReference type="GO" id="GO:0005789">
    <property type="term" value="C:endoplasmic reticulum membrane"/>
    <property type="evidence" value="ECO:0007669"/>
    <property type="project" value="TreeGrafter"/>
</dbReference>
<feature type="compositionally biased region" description="Low complexity" evidence="1">
    <location>
        <begin position="306"/>
        <end position="315"/>
    </location>
</feature>
<evidence type="ECO:0000313" key="3">
    <source>
        <dbReference type="EMBL" id="CAM37451.1"/>
    </source>
</evidence>
<dbReference type="EMBL" id="FR798986">
    <property type="protein sequence ID" value="CAM37451.1"/>
    <property type="molecule type" value="Genomic_DNA"/>
</dbReference>
<dbReference type="AlphaFoldDB" id="A4H6Z1"/>
<feature type="compositionally biased region" description="Low complexity" evidence="1">
    <location>
        <begin position="686"/>
        <end position="713"/>
    </location>
</feature>
<dbReference type="PANTHER" id="PTHR43908:SF3">
    <property type="entry name" value="AT29763P-RELATED"/>
    <property type="match status" value="1"/>
</dbReference>
<dbReference type="Proteomes" id="UP000007258">
    <property type="component" value="Chromosome 12"/>
</dbReference>
<evidence type="ECO:0000259" key="2">
    <source>
        <dbReference type="PROSITE" id="PS50076"/>
    </source>
</evidence>
<dbReference type="InterPro" id="IPR036869">
    <property type="entry name" value="J_dom_sf"/>
</dbReference>
<dbReference type="OMA" id="YFTCTHP"/>
<dbReference type="CDD" id="cd06257">
    <property type="entry name" value="DnaJ"/>
    <property type="match status" value="1"/>
</dbReference>
<reference evidence="3 4" key="1">
    <citation type="journal article" date="2007" name="Nat. Genet.">
        <title>Comparative genomic analysis of three Leishmania species that cause diverse human disease.</title>
        <authorList>
            <person name="Peacock C.S."/>
            <person name="Seeger K."/>
            <person name="Harris D."/>
            <person name="Murphy L."/>
            <person name="Ruiz J.C."/>
            <person name="Quail M.A."/>
            <person name="Peters N."/>
            <person name="Adlem E."/>
            <person name="Tivey A."/>
            <person name="Aslett M."/>
            <person name="Kerhornou A."/>
            <person name="Ivens A."/>
            <person name="Fraser A."/>
            <person name="Rajandream M.A."/>
            <person name="Carver T."/>
            <person name="Norbertczak H."/>
            <person name="Chillingworth T."/>
            <person name="Hance Z."/>
            <person name="Jagels K."/>
            <person name="Moule S."/>
            <person name="Ormond D."/>
            <person name="Rutter S."/>
            <person name="Squares R."/>
            <person name="Whitehead S."/>
            <person name="Rabbinowitsch E."/>
            <person name="Arrowsmith C."/>
            <person name="White B."/>
            <person name="Thurston S."/>
            <person name="Bringaud F."/>
            <person name="Baldauf S.L."/>
            <person name="Faulconbridge A."/>
            <person name="Jeffares D."/>
            <person name="Depledge D.P."/>
            <person name="Oyola S.O."/>
            <person name="Hilley J.D."/>
            <person name="Brito L.O."/>
            <person name="Tosi L.R."/>
            <person name="Barrell B."/>
            <person name="Cruz A.K."/>
            <person name="Mottram J.C."/>
            <person name="Smith D.F."/>
            <person name="Berriman M."/>
        </authorList>
    </citation>
    <scope>NUCLEOTIDE SEQUENCE [LARGE SCALE GENOMIC DNA]</scope>
    <source>
        <strain evidence="3 4">MHOM/BR/75/M2904</strain>
    </source>
</reference>
<organism evidence="3 4">
    <name type="scientific">Leishmania braziliensis</name>
    <dbReference type="NCBI Taxonomy" id="5660"/>
    <lineage>
        <taxon>Eukaryota</taxon>
        <taxon>Discoba</taxon>
        <taxon>Euglenozoa</taxon>
        <taxon>Kinetoplastea</taxon>
        <taxon>Metakinetoplastina</taxon>
        <taxon>Trypanosomatida</taxon>
        <taxon>Trypanosomatidae</taxon>
        <taxon>Leishmaniinae</taxon>
        <taxon>Leishmania</taxon>
        <taxon>Leishmania braziliensis species complex</taxon>
    </lineage>
</organism>
<feature type="compositionally biased region" description="Low complexity" evidence="1">
    <location>
        <begin position="515"/>
        <end position="527"/>
    </location>
</feature>
<gene>
    <name evidence="3" type="ORF">LBRM_12_0780</name>
</gene>
<feature type="compositionally biased region" description="Basic and acidic residues" evidence="1">
    <location>
        <begin position="499"/>
        <end position="513"/>
    </location>
</feature>
<dbReference type="Gene3D" id="1.10.287.110">
    <property type="entry name" value="DnaJ domain"/>
    <property type="match status" value="1"/>
</dbReference>
<keyword evidence="4" id="KW-1185">Reference proteome</keyword>
<dbReference type="GO" id="GO:0071218">
    <property type="term" value="P:cellular response to misfolded protein"/>
    <property type="evidence" value="ECO:0007669"/>
    <property type="project" value="TreeGrafter"/>
</dbReference>
<dbReference type="Pfam" id="PF00226">
    <property type="entry name" value="DnaJ"/>
    <property type="match status" value="1"/>
</dbReference>
<feature type="compositionally biased region" description="Basic and acidic residues" evidence="1">
    <location>
        <begin position="401"/>
        <end position="410"/>
    </location>
</feature>
<reference evidence="3 4" key="2">
    <citation type="journal article" date="2011" name="Genome Res.">
        <title>Chromosome and gene copy number variation allow major structural change between species and strains of Leishmania.</title>
        <authorList>
            <person name="Rogers M.B."/>
            <person name="Hilley J.D."/>
            <person name="Dickens N.J."/>
            <person name="Wilkes J."/>
            <person name="Bates P.A."/>
            <person name="Depledge D.P."/>
            <person name="Harris D."/>
            <person name="Her Y."/>
            <person name="Herzyk P."/>
            <person name="Imamura H."/>
            <person name="Otto T.D."/>
            <person name="Sanders M."/>
            <person name="Seeger K."/>
            <person name="Dujardin J.C."/>
            <person name="Berriman M."/>
            <person name="Smith D.F."/>
            <person name="Hertz-Fowler C."/>
            <person name="Mottram J.C."/>
        </authorList>
    </citation>
    <scope>NUCLEOTIDE SEQUENCE [LARGE SCALE GENOMIC DNA]</scope>
    <source>
        <strain evidence="3 4">MHOM/BR/75/M2904</strain>
    </source>
</reference>
<feature type="compositionally biased region" description="Basic and acidic residues" evidence="1">
    <location>
        <begin position="340"/>
        <end position="360"/>
    </location>
</feature>
<proteinExistence type="predicted"/>
<feature type="region of interest" description="Disordered" evidence="1">
    <location>
        <begin position="401"/>
        <end position="560"/>
    </location>
</feature>
<protein>
    <recommendedName>
        <fullName evidence="2">J domain-containing protein</fullName>
    </recommendedName>
</protein>
<dbReference type="KEGG" id="lbz:LBRM_12_0780"/>
<sequence>MRDARCVATLASRTDALNASSLLLTFYSLIHFPPPPPPAELLYLRNALLSSFTHRRETSADRPRSPLTNRLPFPPPDQERADKKPFTPAEVSQAMIDRCYRTLGLNRGAAEADIRRAYRKKALLLHPDRNPNGAEAFKLLQAHYEEVLTDVKRRGAYGGRAPPFSSSPSSAAPAAGAAYRFARAAGTARPPYPPSPTSCFTEKELFGDSIPGGWRDVCARRGAPARGSSKAGSRGDTEGHSEEINGCRSAVSEEAAAADARWRRAHGTRVPVSAYETSAPAPHPTPLSQPAPSSFSFKSTGTHQRVSSAAAGVSSSTQAQWDSFLSRDHAWKSSPAEAPSFRDKGEARGTDRVSESRGCDDDANQNCEPASGSDRDESAADRAYREAMFLHRRMQEFSAKERNAAAEHTRTYSQSSRAFSTEGVHVGSTATHSTEQVGYHQRNDLNTSASSGAKDEGHEAKFTKKETLHPQCRDVEATSRHKPNDGRAATSSDDDNDDASAHSDKCSGAHDSDVGSGPSAALLSGASWNDEPRAGDMFPAKQSPVPSSHNDERLKRDSAHRHAILDERRLLQKEYFRYRYTPNPADVAEMSDMEVYLLASLSEDIYHKMQAVMAARLSKGPCSCCAAAPRARRRLCFTCTHPSICEGCCASGVSKCPLCGAARADRPSPAPPPSATAFSSIEQVGTSSASSASRATRTSLSSSSRSLAAATSRPGPSTPPSLCLLLRRL</sequence>
<dbReference type="InParanoid" id="A4H6Z1"/>
<feature type="compositionally biased region" description="Polar residues" evidence="1">
    <location>
        <begin position="290"/>
        <end position="305"/>
    </location>
</feature>
<dbReference type="PANTHER" id="PTHR43908">
    <property type="entry name" value="AT29763P-RELATED"/>
    <property type="match status" value="1"/>
</dbReference>
<feature type="region of interest" description="Disordered" evidence="1">
    <location>
        <begin position="221"/>
        <end position="252"/>
    </location>
</feature>
<feature type="region of interest" description="Disordered" evidence="1">
    <location>
        <begin position="55"/>
        <end position="87"/>
    </location>
</feature>
<feature type="domain" description="J" evidence="2">
    <location>
        <begin position="98"/>
        <end position="161"/>
    </location>
</feature>
<feature type="compositionally biased region" description="Basic and acidic residues" evidence="1">
    <location>
        <begin position="55"/>
        <end position="64"/>
    </location>
</feature>
<evidence type="ECO:0000256" key="1">
    <source>
        <dbReference type="SAM" id="MobiDB-lite"/>
    </source>
</evidence>
<feature type="compositionally biased region" description="Polar residues" evidence="1">
    <location>
        <begin position="676"/>
        <end position="685"/>
    </location>
</feature>
<evidence type="ECO:0000313" key="4">
    <source>
        <dbReference type="Proteomes" id="UP000007258"/>
    </source>
</evidence>
<name>A4H6Z1_LEIBR</name>
<dbReference type="GO" id="GO:0030544">
    <property type="term" value="F:Hsp70 protein binding"/>
    <property type="evidence" value="ECO:0007669"/>
    <property type="project" value="TreeGrafter"/>
</dbReference>
<dbReference type="SUPFAM" id="SSF46565">
    <property type="entry name" value="Chaperone J-domain"/>
    <property type="match status" value="1"/>
</dbReference>
<dbReference type="PROSITE" id="PS50076">
    <property type="entry name" value="DNAJ_2"/>
    <property type="match status" value="1"/>
</dbReference>